<evidence type="ECO:0000256" key="2">
    <source>
        <dbReference type="SAM" id="SignalP"/>
    </source>
</evidence>
<dbReference type="OrthoDB" id="1425128at2"/>
<dbReference type="PATRIC" id="fig|1304281.5.peg.2098"/>
<dbReference type="InterPro" id="IPR026444">
    <property type="entry name" value="Secre_tail"/>
</dbReference>
<dbReference type="RefSeq" id="WP_048499846.1">
    <property type="nucleotide sequence ID" value="NZ_LFNG01000012.1"/>
</dbReference>
<accession>A0A0J7IYK7</accession>
<dbReference type="Proteomes" id="UP000035900">
    <property type="component" value="Unassembled WGS sequence"/>
</dbReference>
<feature type="signal peptide" evidence="2">
    <location>
        <begin position="1"/>
        <end position="19"/>
    </location>
</feature>
<dbReference type="STRING" id="1304281.ACM44_09740"/>
<sequence>MKKTLLLFAAGLMSSVLSAQLTLPKTWDFNTWATSSGIGQETVTMDDLGIYAGVNTTLHNTGTVSTSNFTFADGFASTKRFQLNGAGYTSGVYTNLPTQRYIYFDVTGKVDVKIWCRGGGSGSRVLYVTDGSSILAQATSVDQAGTIFTATKTTEGAGRIYIFGDTAVNLMKIEVTQNTTLGTSNVGKDQVAIFSAGNQVHIQNVNSATDVSVFTIDGKLVKSATIKNDTVFELGTGLYLVNTKSEKGIKSQKVMVK</sequence>
<name>A0A0J7IYK7_9FLAO</name>
<keyword evidence="1 2" id="KW-0732">Signal</keyword>
<evidence type="ECO:0000313" key="4">
    <source>
        <dbReference type="Proteomes" id="UP000035900"/>
    </source>
</evidence>
<evidence type="ECO:0000256" key="1">
    <source>
        <dbReference type="ARBA" id="ARBA00022729"/>
    </source>
</evidence>
<proteinExistence type="predicted"/>
<feature type="chain" id="PRO_5005288932" description="Secretion system C-terminal sorting domain-containing protein" evidence="2">
    <location>
        <begin position="20"/>
        <end position="257"/>
    </location>
</feature>
<dbReference type="NCBIfam" id="TIGR04183">
    <property type="entry name" value="Por_Secre_tail"/>
    <property type="match status" value="1"/>
</dbReference>
<protein>
    <recommendedName>
        <fullName evidence="5">Secretion system C-terminal sorting domain-containing protein</fullName>
    </recommendedName>
</protein>
<organism evidence="3 4">
    <name type="scientific">Chryseobacterium koreense CCUG 49689</name>
    <dbReference type="NCBI Taxonomy" id="1304281"/>
    <lineage>
        <taxon>Bacteria</taxon>
        <taxon>Pseudomonadati</taxon>
        <taxon>Bacteroidota</taxon>
        <taxon>Flavobacteriia</taxon>
        <taxon>Flavobacteriales</taxon>
        <taxon>Weeksellaceae</taxon>
        <taxon>Chryseobacterium group</taxon>
        <taxon>Chryseobacterium</taxon>
    </lineage>
</organism>
<evidence type="ECO:0008006" key="5">
    <source>
        <dbReference type="Google" id="ProtNLM"/>
    </source>
</evidence>
<keyword evidence="4" id="KW-1185">Reference proteome</keyword>
<gene>
    <name evidence="3" type="ORF">ACM44_09740</name>
</gene>
<comment type="caution">
    <text evidence="3">The sequence shown here is derived from an EMBL/GenBank/DDBJ whole genome shotgun (WGS) entry which is preliminary data.</text>
</comment>
<dbReference type="EMBL" id="LFNG01000012">
    <property type="protein sequence ID" value="KMQ70899.1"/>
    <property type="molecule type" value="Genomic_DNA"/>
</dbReference>
<dbReference type="AlphaFoldDB" id="A0A0J7IYK7"/>
<evidence type="ECO:0000313" key="3">
    <source>
        <dbReference type="EMBL" id="KMQ70899.1"/>
    </source>
</evidence>
<reference evidence="3 4" key="1">
    <citation type="journal article" date="2004" name="Int. J. Syst. Evol. Microbiol.">
        <title>Kaistella koreensis gen. nov., sp. nov., a novel member of the Chryseobacterium-Bergeyella-Riemerella branch.</title>
        <authorList>
            <person name="Kim M.K."/>
            <person name="Im W.T."/>
            <person name="Shin Y.K."/>
            <person name="Lim J.H."/>
            <person name="Kim S.H."/>
            <person name="Lee B.C."/>
            <person name="Park M.Y."/>
            <person name="Lee K.Y."/>
            <person name="Lee S.T."/>
        </authorList>
    </citation>
    <scope>NUCLEOTIDE SEQUENCE [LARGE SCALE GENOMIC DNA]</scope>
    <source>
        <strain evidence="3 4">CCUG 49689</strain>
    </source>
</reference>